<evidence type="ECO:0000256" key="4">
    <source>
        <dbReference type="ARBA" id="ARBA00012381"/>
    </source>
</evidence>
<dbReference type="RefSeq" id="WP_231366634.1">
    <property type="nucleotide sequence ID" value="NZ_CAMXYX010000018.1"/>
</dbReference>
<dbReference type="EC" id="3.6.1.22" evidence="4"/>
<evidence type="ECO:0000256" key="2">
    <source>
        <dbReference type="ARBA" id="ARBA00001947"/>
    </source>
</evidence>
<reference evidence="11 12" key="1">
    <citation type="submission" date="2023-02" db="EMBL/GenBank/DDBJ databases">
        <title>Defining the Infant Male Urobiome and Moving Towards Mechanisms in Urobiome Research.</title>
        <authorList>
            <person name="Reasoner S."/>
            <person name="Flores V."/>
            <person name="Van Horn G."/>
            <person name="Morales G."/>
            <person name="Peard L."/>
            <person name="Abelson B."/>
            <person name="Manuel C."/>
            <person name="Lee J."/>
            <person name="Baker B."/>
            <person name="Williams T."/>
            <person name="Schmitz J."/>
            <person name="Clayton D."/>
            <person name="Hadjifrangiskou M."/>
        </authorList>
    </citation>
    <scope>NUCLEOTIDE SEQUENCE [LARGE SCALE GENOMIC DNA]</scope>
    <source>
        <strain evidence="11 12">AS1053</strain>
    </source>
</reference>
<evidence type="ECO:0000256" key="6">
    <source>
        <dbReference type="ARBA" id="ARBA00022801"/>
    </source>
</evidence>
<evidence type="ECO:0000313" key="12">
    <source>
        <dbReference type="Proteomes" id="UP001219297"/>
    </source>
</evidence>
<dbReference type="NCBIfam" id="NF001299">
    <property type="entry name" value="PRK00241.1"/>
    <property type="match status" value="1"/>
</dbReference>
<dbReference type="InterPro" id="IPR049734">
    <property type="entry name" value="NudC-like_C"/>
</dbReference>
<dbReference type="PANTHER" id="PTHR42904:SF6">
    <property type="entry name" value="NAD-CAPPED RNA HYDROLASE NUDT12"/>
    <property type="match status" value="1"/>
</dbReference>
<dbReference type="InterPro" id="IPR015375">
    <property type="entry name" value="NADH_PPase-like_N"/>
</dbReference>
<evidence type="ECO:0000256" key="9">
    <source>
        <dbReference type="ARBA" id="ARBA00023679"/>
    </source>
</evidence>
<comment type="cofactor">
    <cofactor evidence="1">
        <name>Mg(2+)</name>
        <dbReference type="ChEBI" id="CHEBI:18420"/>
    </cofactor>
</comment>
<dbReference type="PANTHER" id="PTHR42904">
    <property type="entry name" value="NUDIX HYDROLASE, NUDC SUBFAMILY"/>
    <property type="match status" value="1"/>
</dbReference>
<dbReference type="PROSITE" id="PS00893">
    <property type="entry name" value="NUDIX_BOX"/>
    <property type="match status" value="1"/>
</dbReference>
<evidence type="ECO:0000256" key="7">
    <source>
        <dbReference type="ARBA" id="ARBA00022842"/>
    </source>
</evidence>
<keyword evidence="8" id="KW-0520">NAD</keyword>
<dbReference type="CDD" id="cd03429">
    <property type="entry name" value="NUDIX_NADH_pyrophosphatase_Nudt13"/>
    <property type="match status" value="1"/>
</dbReference>
<keyword evidence="7" id="KW-0460">Magnesium</keyword>
<dbReference type="EMBL" id="JARBHI010000023">
    <property type="protein sequence ID" value="MDE1657082.1"/>
    <property type="molecule type" value="Genomic_DNA"/>
</dbReference>
<dbReference type="Proteomes" id="UP001219297">
    <property type="component" value="Unassembled WGS sequence"/>
</dbReference>
<name>A0ABT5V7Y8_9ACTO</name>
<dbReference type="SUPFAM" id="SSF55811">
    <property type="entry name" value="Nudix"/>
    <property type="match status" value="1"/>
</dbReference>
<evidence type="ECO:0000256" key="3">
    <source>
        <dbReference type="ARBA" id="ARBA00009595"/>
    </source>
</evidence>
<comment type="catalytic activity">
    <reaction evidence="9">
        <text>a 5'-end NAD(+)-phospho-ribonucleoside in mRNA + H2O = a 5'-end phospho-adenosine-phospho-ribonucleoside in mRNA + beta-nicotinamide D-ribonucleotide + 2 H(+)</text>
        <dbReference type="Rhea" id="RHEA:60876"/>
        <dbReference type="Rhea" id="RHEA-COMP:15698"/>
        <dbReference type="Rhea" id="RHEA-COMP:15719"/>
        <dbReference type="ChEBI" id="CHEBI:14649"/>
        <dbReference type="ChEBI" id="CHEBI:15377"/>
        <dbReference type="ChEBI" id="CHEBI:15378"/>
        <dbReference type="ChEBI" id="CHEBI:144029"/>
        <dbReference type="ChEBI" id="CHEBI:144051"/>
    </reaction>
    <physiologicalReaction direction="left-to-right" evidence="9">
        <dbReference type="Rhea" id="RHEA:60877"/>
    </physiologicalReaction>
</comment>
<evidence type="ECO:0000256" key="1">
    <source>
        <dbReference type="ARBA" id="ARBA00001946"/>
    </source>
</evidence>
<protein>
    <recommendedName>
        <fullName evidence="4">NAD(+) diphosphatase</fullName>
        <ecNumber evidence="4">3.6.1.22</ecNumber>
    </recommendedName>
</protein>
<dbReference type="PROSITE" id="PS51462">
    <property type="entry name" value="NUDIX"/>
    <property type="match status" value="1"/>
</dbReference>
<feature type="domain" description="Nudix hydrolase" evidence="10">
    <location>
        <begin position="188"/>
        <end position="328"/>
    </location>
</feature>
<dbReference type="GO" id="GO:0016787">
    <property type="term" value="F:hydrolase activity"/>
    <property type="evidence" value="ECO:0007669"/>
    <property type="project" value="UniProtKB-KW"/>
</dbReference>
<evidence type="ECO:0000313" key="11">
    <source>
        <dbReference type="EMBL" id="MDE1657082.1"/>
    </source>
</evidence>
<evidence type="ECO:0000256" key="8">
    <source>
        <dbReference type="ARBA" id="ARBA00023027"/>
    </source>
</evidence>
<keyword evidence="12" id="KW-1185">Reference proteome</keyword>
<dbReference type="Pfam" id="PF09296">
    <property type="entry name" value="NUDIX-like"/>
    <property type="match status" value="1"/>
</dbReference>
<comment type="caution">
    <text evidence="11">The sequence shown here is derived from an EMBL/GenBank/DDBJ whole genome shotgun (WGS) entry which is preliminary data.</text>
</comment>
<dbReference type="InterPro" id="IPR015797">
    <property type="entry name" value="NUDIX_hydrolase-like_dom_sf"/>
</dbReference>
<accession>A0ABT5V7Y8</accession>
<keyword evidence="6 11" id="KW-0378">Hydrolase</keyword>
<dbReference type="GeneID" id="83608886"/>
<dbReference type="Gene3D" id="3.90.79.20">
    <property type="match status" value="1"/>
</dbReference>
<evidence type="ECO:0000259" key="10">
    <source>
        <dbReference type="PROSITE" id="PS51462"/>
    </source>
</evidence>
<dbReference type="InterPro" id="IPR050241">
    <property type="entry name" value="NAD-cap_RNA_hydrolase_NudC"/>
</dbReference>
<comment type="cofactor">
    <cofactor evidence="2">
        <name>Zn(2+)</name>
        <dbReference type="ChEBI" id="CHEBI:29105"/>
    </cofactor>
</comment>
<sequence>MILEFWWKGDRHAAGSGRGTMVGYDGDLILARGNLDRDELSRNDPQRLAELAENAGYLLISGWGAVLDNDGAPLLLSRGELPRATADSPTVYLGKVAGRPYFACDLTTVIGGGPTRDNPEVDAPGYRIGSLQNYAPSWSADMSALVTAAVAILNTWRATRWCAVCGQRITVDSSGWSGQCPEGHVVFPRTDPAVIMAVLDSNDRILLAHNARWPAGRHSVLAGFAEAGESLEAAVRREVREEVGVPLGEISYFASQPWPFPRSLMIAYVARVEPEAEVRAGGADALVRVDGEEIDHAAFYSAAQLDAALREGSLTLPGPSSVAAALITEWYGPEIRPYLGW</sequence>
<keyword evidence="5" id="KW-0479">Metal-binding</keyword>
<dbReference type="Pfam" id="PF00293">
    <property type="entry name" value="NUDIX"/>
    <property type="match status" value="1"/>
</dbReference>
<proteinExistence type="inferred from homology"/>
<gene>
    <name evidence="11" type="primary">nudC</name>
    <name evidence="11" type="ORF">PWJ81_08375</name>
</gene>
<dbReference type="InterPro" id="IPR000086">
    <property type="entry name" value="NUDIX_hydrolase_dom"/>
</dbReference>
<evidence type="ECO:0000256" key="5">
    <source>
        <dbReference type="ARBA" id="ARBA00022723"/>
    </source>
</evidence>
<organism evidence="11 12">
    <name type="scientific">Actinotignum sanguinis</name>
    <dbReference type="NCBI Taxonomy" id="1445614"/>
    <lineage>
        <taxon>Bacteria</taxon>
        <taxon>Bacillati</taxon>
        <taxon>Actinomycetota</taxon>
        <taxon>Actinomycetes</taxon>
        <taxon>Actinomycetales</taxon>
        <taxon>Actinomycetaceae</taxon>
        <taxon>Actinotignum</taxon>
    </lineage>
</organism>
<dbReference type="InterPro" id="IPR020084">
    <property type="entry name" value="NUDIX_hydrolase_CS"/>
</dbReference>
<comment type="similarity">
    <text evidence="3">Belongs to the Nudix hydrolase family. NudC subfamily.</text>
</comment>
<dbReference type="Gene3D" id="3.90.79.10">
    <property type="entry name" value="Nucleoside Triphosphate Pyrophosphohydrolase"/>
    <property type="match status" value="1"/>
</dbReference>